<dbReference type="GO" id="GO:0098609">
    <property type="term" value="P:cell-cell adhesion"/>
    <property type="evidence" value="ECO:0007669"/>
    <property type="project" value="TreeGrafter"/>
</dbReference>
<dbReference type="Pfam" id="PF07679">
    <property type="entry name" value="I-set"/>
    <property type="match status" value="2"/>
</dbReference>
<dbReference type="PROSITE" id="PS50853">
    <property type="entry name" value="FN3"/>
    <property type="match status" value="3"/>
</dbReference>
<dbReference type="SMART" id="SM00408">
    <property type="entry name" value="IGc2"/>
    <property type="match status" value="2"/>
</dbReference>
<feature type="compositionally biased region" description="Low complexity" evidence="3">
    <location>
        <begin position="1433"/>
        <end position="1445"/>
    </location>
</feature>
<keyword evidence="4" id="KW-1133">Transmembrane helix</keyword>
<dbReference type="PANTHER" id="PTHR44170">
    <property type="entry name" value="PROTEIN SIDEKICK"/>
    <property type="match status" value="1"/>
</dbReference>
<dbReference type="Pfam" id="PF00041">
    <property type="entry name" value="fn3"/>
    <property type="match status" value="3"/>
</dbReference>
<dbReference type="InterPro" id="IPR036179">
    <property type="entry name" value="Ig-like_dom_sf"/>
</dbReference>
<name>A0AAD9JZM7_9ANNE</name>
<dbReference type="SUPFAM" id="SSF48726">
    <property type="entry name" value="Immunoglobulin"/>
    <property type="match status" value="2"/>
</dbReference>
<dbReference type="InterPro" id="IPR011641">
    <property type="entry name" value="Tyr-kin_ephrin_A/B_rcpt-like"/>
</dbReference>
<evidence type="ECO:0000259" key="6">
    <source>
        <dbReference type="PROSITE" id="PS50835"/>
    </source>
</evidence>
<dbReference type="InterPro" id="IPR035976">
    <property type="entry name" value="Sushi/SCR/CCP_sf"/>
</dbReference>
<dbReference type="SMART" id="SM00409">
    <property type="entry name" value="IG"/>
    <property type="match status" value="2"/>
</dbReference>
<sequence>MPNLTKAPETSVVSKSTTTPKPPEVITAQETSVMPNLTKAPEISVVPNLTTTLKVPKLTTTPKPPEVITAQETSVMPNLTKAPEISVVPNLTTTLKVPKLTTTPKPPEVITAQETSVMPNLTKAPEISVVPKLTTTIKVPKLTTIPKPPEVITEQETSLMPNVTKAPEISVVSKLTTTLKLPKLTTTPKPLEVITAQETSVMPNLNTSGPLKLTTTLKVSKSNTTPKVTEFVTVQETSVPPDLTKIQETSVHRTSKMSSLGDTTTMKIITEVPHKTSVSTKHPIISAVTSTMSNITGTVMVTATATTSATVGNGNTNINSPTTTTRTTFTSVTASTTTTTTTTGTSAVIGQLTGNTRTVVGRNVTLRCQVTGTPLPSVSWLKELPSGERRVLPGNNSRISFPAPDVIAIRDVIRNDSGYYVCAAKNQYGSTEKKTLITVLALTRIFQHPKDVIAMKGVKLVMFDLSVSHDPSVVVTISWYHANNLINTTVNDNFILYGNGSLGISEVNRELAGAYRCEITSEVGYDNAEAMLTVQEEPDRPTLISVLPNRNDAFAVDLTWTPGNDRHSAITGYIIEERIVERGVSYEEDEGWLKIADVSSMFTSYTVTDLHTYTYYEFRVKAKNDVGIGAASSENLGYLTPELAPGVAPSHVMASVETADSLYITWDQLPYNMHNGLLLGYIIRYKKAGDLTFRYKNTTGPTMMGIQLADLKPYQKYDVSVAAYNSQGLGPYSEPVTLMTKEGLPSDKVRELQVNVYNSTAVQVSWLPPDPATTNGIIAGYKVHFHMMDGTRYQQVIVPAGGQSGDKQEMMLSRLQSGKDYEIRVTAYTRQGDGPISDPITIKLTQLPAITTTPRRRKTTQAVETKTKTATETTTTTPGSTTTTTTKMHVTNLPGTVISGTAHPVTSATEMKTQARTATVPMPDLDTGPVWITNEAESSTFSTLQTSRYPSFPPRFVHCPVDHFLTASSGSDRFVWWRDPIVQDYYGGPVRLSSNYKPGSKFAVGSTQVIYIAIDTRGVNATCTFKVNIDAQGFTCSDVPQLVNGYMRCDRVNYIYTCHCQCNTGYQLAAQYNTTHQCLTTGWAPAFKAGLANLACIKKERIMIKISIKLAFVGSCPSDMDRFKTVFLRQIERRLRENKLCDNEDGNSIERYTCNRFNYQLSCDRKLAIRQKRATADQVIVDIPVFVQSDNMTSEMSKLIEDRKMVLEELFLTDPFIGVDDTKYELSEAKLIQAGLNCPTGWANKGYQCEQCPSGTYLNIANAECELCATGNYQDREAQLSCKSCPDGLTSNSGTFTIRQCHEPSLATSTPPGGPNPPSSGIDRATVIIIVIAVIGGVLLLTAMIVAGVAVRNTCQRRRTLNLEKTNRHHLTPARMASGDVYTYGMFYPRGVITRKQQAVNGKDYPQQYTNIAYTGASDTLQAPNGNQPSAKVARVPSSVSQVSQGSTVILPTRRSPLAYNAEVSVNLNSASRAGKKLPSQSQSPSGNGSQPAVLTSRGGEVRAYSPGAARPSPPGRLPADGAMPHQVPLSATAPDGQHQPVHVIPTQPIMPGNLPPGQYRKLPSGQIVRLVPVKKPVKKNSHSKRYEMKHTSVKKQGPAGTTLHQGVFKKNIPMTAIANYGTYPPRPARVVASAQGGRIQSSSSMRIARDHGWNTLTLLDKTST</sequence>
<keyword evidence="4" id="KW-0472">Membrane</keyword>
<feature type="compositionally biased region" description="Low complexity" evidence="3">
    <location>
        <begin position="8"/>
        <end position="19"/>
    </location>
</feature>
<dbReference type="PROSITE" id="PS50825">
    <property type="entry name" value="HYR"/>
    <property type="match status" value="1"/>
</dbReference>
<dbReference type="InterPro" id="IPR003598">
    <property type="entry name" value="Ig_sub2"/>
</dbReference>
<organism evidence="8 9">
    <name type="scientific">Paralvinella palmiformis</name>
    <dbReference type="NCBI Taxonomy" id="53620"/>
    <lineage>
        <taxon>Eukaryota</taxon>
        <taxon>Metazoa</taxon>
        <taxon>Spiralia</taxon>
        <taxon>Lophotrochozoa</taxon>
        <taxon>Annelida</taxon>
        <taxon>Polychaeta</taxon>
        <taxon>Sedentaria</taxon>
        <taxon>Canalipalpata</taxon>
        <taxon>Terebellida</taxon>
        <taxon>Terebelliformia</taxon>
        <taxon>Alvinellidae</taxon>
        <taxon>Paralvinella</taxon>
    </lineage>
</organism>
<dbReference type="SUPFAM" id="SSF57184">
    <property type="entry name" value="Growth factor receptor domain"/>
    <property type="match status" value="1"/>
</dbReference>
<dbReference type="SUPFAM" id="SSF57535">
    <property type="entry name" value="Complement control module/SCR domain"/>
    <property type="match status" value="1"/>
</dbReference>
<comment type="caution">
    <text evidence="8">The sequence shown here is derived from an EMBL/GenBank/DDBJ whole genome shotgun (WGS) entry which is preliminary data.</text>
</comment>
<evidence type="ECO:0000256" key="1">
    <source>
        <dbReference type="ARBA" id="ARBA00022737"/>
    </source>
</evidence>
<keyword evidence="9" id="KW-1185">Reference proteome</keyword>
<dbReference type="InterPro" id="IPR003410">
    <property type="entry name" value="HYR_dom"/>
</dbReference>
<feature type="domain" description="Fibronectin type-III" evidence="7">
    <location>
        <begin position="537"/>
        <end position="643"/>
    </location>
</feature>
<reference evidence="8" key="1">
    <citation type="journal article" date="2023" name="Mol. Biol. Evol.">
        <title>Third-Generation Sequencing Reveals the Adaptive Role of the Epigenome in Three Deep-Sea Polychaetes.</title>
        <authorList>
            <person name="Perez M."/>
            <person name="Aroh O."/>
            <person name="Sun Y."/>
            <person name="Lan Y."/>
            <person name="Juniper S.K."/>
            <person name="Young C.R."/>
            <person name="Angers B."/>
            <person name="Qian P.Y."/>
        </authorList>
    </citation>
    <scope>NUCLEOTIDE SEQUENCE</scope>
    <source>
        <strain evidence="8">P08H-3</strain>
    </source>
</reference>
<dbReference type="SMART" id="SM00060">
    <property type="entry name" value="FN3"/>
    <property type="match status" value="3"/>
</dbReference>
<dbReference type="InterPro" id="IPR003599">
    <property type="entry name" value="Ig_sub"/>
</dbReference>
<keyword evidence="1" id="KW-0677">Repeat</keyword>
<dbReference type="CDD" id="cd00063">
    <property type="entry name" value="FN3"/>
    <property type="match status" value="3"/>
</dbReference>
<feature type="region of interest" description="Disordered" evidence="3">
    <location>
        <begin position="1"/>
        <end position="22"/>
    </location>
</feature>
<feature type="domain" description="HYR" evidence="5">
    <location>
        <begin position="949"/>
        <end position="1031"/>
    </location>
</feature>
<gene>
    <name evidence="8" type="ORF">LSH36_112g05095</name>
</gene>
<accession>A0AAD9JZM7</accession>
<dbReference type="EMBL" id="JAODUP010000112">
    <property type="protein sequence ID" value="KAK2161660.1"/>
    <property type="molecule type" value="Genomic_DNA"/>
</dbReference>
<keyword evidence="2" id="KW-1015">Disulfide bond</keyword>
<feature type="compositionally biased region" description="Low complexity" evidence="3">
    <location>
        <begin position="1479"/>
        <end position="1492"/>
    </location>
</feature>
<dbReference type="InterPro" id="IPR013783">
    <property type="entry name" value="Ig-like_fold"/>
</dbReference>
<dbReference type="CDD" id="cd00033">
    <property type="entry name" value="CCP"/>
    <property type="match status" value="1"/>
</dbReference>
<feature type="region of interest" description="Disordered" evidence="3">
    <location>
        <begin position="1473"/>
        <end position="1525"/>
    </location>
</feature>
<evidence type="ECO:0000259" key="5">
    <source>
        <dbReference type="PROSITE" id="PS50825"/>
    </source>
</evidence>
<feature type="transmembrane region" description="Helical" evidence="4">
    <location>
        <begin position="1327"/>
        <end position="1351"/>
    </location>
</feature>
<dbReference type="SMART" id="SM01411">
    <property type="entry name" value="Ephrin_rec_like"/>
    <property type="match status" value="1"/>
</dbReference>
<dbReference type="Pfam" id="PF07699">
    <property type="entry name" value="Ephrin_rec_like"/>
    <property type="match status" value="1"/>
</dbReference>
<feature type="domain" description="Ig-like" evidence="6">
    <location>
        <begin position="321"/>
        <end position="438"/>
    </location>
</feature>
<evidence type="ECO:0000313" key="9">
    <source>
        <dbReference type="Proteomes" id="UP001208570"/>
    </source>
</evidence>
<evidence type="ECO:0000256" key="4">
    <source>
        <dbReference type="SAM" id="Phobius"/>
    </source>
</evidence>
<feature type="domain" description="Fibronectin type-III" evidence="7">
    <location>
        <begin position="748"/>
        <end position="848"/>
    </location>
</feature>
<dbReference type="PROSITE" id="PS50835">
    <property type="entry name" value="IG_LIKE"/>
    <property type="match status" value="2"/>
</dbReference>
<protein>
    <submittedName>
        <fullName evidence="8">Uncharacterized protein</fullName>
    </submittedName>
</protein>
<dbReference type="InterPro" id="IPR013098">
    <property type="entry name" value="Ig_I-set"/>
</dbReference>
<feature type="region of interest" description="Disordered" evidence="3">
    <location>
        <begin position="853"/>
        <end position="887"/>
    </location>
</feature>
<dbReference type="Pfam" id="PF02494">
    <property type="entry name" value="HYR"/>
    <property type="match status" value="1"/>
</dbReference>
<feature type="region of interest" description="Disordered" evidence="3">
    <location>
        <begin position="1422"/>
        <end position="1445"/>
    </location>
</feature>
<evidence type="ECO:0000313" key="8">
    <source>
        <dbReference type="EMBL" id="KAK2161660.1"/>
    </source>
</evidence>
<feature type="domain" description="Fibronectin type-III" evidence="7">
    <location>
        <begin position="648"/>
        <end position="743"/>
    </location>
</feature>
<evidence type="ECO:0000259" key="7">
    <source>
        <dbReference type="PROSITE" id="PS50853"/>
    </source>
</evidence>
<dbReference type="SUPFAM" id="SSF49265">
    <property type="entry name" value="Fibronectin type III"/>
    <property type="match status" value="2"/>
</dbReference>
<evidence type="ECO:0000256" key="3">
    <source>
        <dbReference type="SAM" id="MobiDB-lite"/>
    </source>
</evidence>
<feature type="domain" description="Ig-like" evidence="6">
    <location>
        <begin position="475"/>
        <end position="533"/>
    </location>
</feature>
<feature type="compositionally biased region" description="Low complexity" evidence="3">
    <location>
        <begin position="860"/>
        <end position="887"/>
    </location>
</feature>
<proteinExistence type="predicted"/>
<dbReference type="Proteomes" id="UP001208570">
    <property type="component" value="Unassembled WGS sequence"/>
</dbReference>
<dbReference type="FunFam" id="2.60.40.10:FF:000028">
    <property type="entry name" value="Neuronal cell adhesion molecule"/>
    <property type="match status" value="2"/>
</dbReference>
<dbReference type="InterPro" id="IPR036116">
    <property type="entry name" value="FN3_sf"/>
</dbReference>
<dbReference type="InterPro" id="IPR000436">
    <property type="entry name" value="Sushi_SCR_CCP_dom"/>
</dbReference>
<keyword evidence="4" id="KW-0812">Transmembrane</keyword>
<dbReference type="PANTHER" id="PTHR44170:SF54">
    <property type="entry name" value="FI24025P1"/>
    <property type="match status" value="1"/>
</dbReference>
<feature type="region of interest" description="Disordered" evidence="3">
    <location>
        <begin position="1578"/>
        <end position="1602"/>
    </location>
</feature>
<dbReference type="InterPro" id="IPR007110">
    <property type="entry name" value="Ig-like_dom"/>
</dbReference>
<dbReference type="Gene3D" id="2.60.40.10">
    <property type="entry name" value="Immunoglobulins"/>
    <property type="match status" value="5"/>
</dbReference>
<dbReference type="InterPro" id="IPR003961">
    <property type="entry name" value="FN3_dom"/>
</dbReference>
<dbReference type="Gene3D" id="2.10.50.10">
    <property type="entry name" value="Tumor Necrosis Factor Receptor, subunit A, domain 2"/>
    <property type="match status" value="1"/>
</dbReference>
<evidence type="ECO:0000256" key="2">
    <source>
        <dbReference type="ARBA" id="ARBA00023157"/>
    </source>
</evidence>
<dbReference type="InterPro" id="IPR009030">
    <property type="entry name" value="Growth_fac_rcpt_cys_sf"/>
</dbReference>